<keyword evidence="1" id="KW-0812">Transmembrane</keyword>
<keyword evidence="3" id="KW-1185">Reference proteome</keyword>
<organism evidence="2 3">
    <name type="scientific">Pseudoalteromonas marina</name>
    <dbReference type="NCBI Taxonomy" id="267375"/>
    <lineage>
        <taxon>Bacteria</taxon>
        <taxon>Pseudomonadati</taxon>
        <taxon>Pseudomonadota</taxon>
        <taxon>Gammaproteobacteria</taxon>
        <taxon>Alteromonadales</taxon>
        <taxon>Pseudoalteromonadaceae</taxon>
        <taxon>Pseudoalteromonas</taxon>
    </lineage>
</organism>
<keyword evidence="1" id="KW-0472">Membrane</keyword>
<feature type="transmembrane region" description="Helical" evidence="1">
    <location>
        <begin position="132"/>
        <end position="154"/>
    </location>
</feature>
<reference evidence="2" key="1">
    <citation type="submission" date="2023-07" db="EMBL/GenBank/DDBJ databases">
        <title>Genome content predicts the carbon catabolic preferences of heterotrophic bacteria.</title>
        <authorList>
            <person name="Gralka M."/>
        </authorList>
    </citation>
    <scope>NUCLEOTIDE SEQUENCE</scope>
    <source>
        <strain evidence="2">4G09</strain>
    </source>
</reference>
<evidence type="ECO:0000256" key="1">
    <source>
        <dbReference type="SAM" id="Phobius"/>
    </source>
</evidence>
<evidence type="ECO:0000313" key="3">
    <source>
        <dbReference type="Proteomes" id="UP001177212"/>
    </source>
</evidence>
<protein>
    <recommendedName>
        <fullName evidence="4">Membrane protein triplicated sequence</fullName>
    </recommendedName>
</protein>
<dbReference type="RefSeq" id="WP_305472685.1">
    <property type="nucleotide sequence ID" value="NZ_JAUYVT010000015.1"/>
</dbReference>
<proteinExistence type="predicted"/>
<feature type="transmembrane region" description="Helical" evidence="1">
    <location>
        <begin position="12"/>
        <end position="30"/>
    </location>
</feature>
<feature type="transmembrane region" description="Helical" evidence="1">
    <location>
        <begin position="100"/>
        <end position="120"/>
    </location>
</feature>
<sequence>MLEHATLMLGSINAHLSIFITWFFAVAFLYNLTISINVKNRSVMFLSLIMMVSYTLTLIMRKAQLMITTSFYLDFALSDVVAIFAIVTFSHFYKAPYSIAYYYLILGLSLNAMLFLVMHYDYAVSANYDYWWGWGLYAIGQVSSDIIMALVLIINKDILGLVKLKNAVLNRKTPVAR</sequence>
<name>A0ABT9FGN0_9GAMM</name>
<gene>
    <name evidence="2" type="ORF">Q8W34_14975</name>
</gene>
<feature type="transmembrane region" description="Helical" evidence="1">
    <location>
        <begin position="42"/>
        <end position="60"/>
    </location>
</feature>
<dbReference type="Proteomes" id="UP001177212">
    <property type="component" value="Unassembled WGS sequence"/>
</dbReference>
<feature type="transmembrane region" description="Helical" evidence="1">
    <location>
        <begin position="72"/>
        <end position="93"/>
    </location>
</feature>
<evidence type="ECO:0008006" key="4">
    <source>
        <dbReference type="Google" id="ProtNLM"/>
    </source>
</evidence>
<accession>A0ABT9FGN0</accession>
<dbReference type="EMBL" id="JAUYVT010000015">
    <property type="protein sequence ID" value="MDP2565948.1"/>
    <property type="molecule type" value="Genomic_DNA"/>
</dbReference>
<comment type="caution">
    <text evidence="2">The sequence shown here is derived from an EMBL/GenBank/DDBJ whole genome shotgun (WGS) entry which is preliminary data.</text>
</comment>
<keyword evidence="1" id="KW-1133">Transmembrane helix</keyword>
<evidence type="ECO:0000313" key="2">
    <source>
        <dbReference type="EMBL" id="MDP2565948.1"/>
    </source>
</evidence>